<dbReference type="Proteomes" id="UP000193778">
    <property type="component" value="Unassembled WGS sequence"/>
</dbReference>
<dbReference type="OrthoDB" id="8283038at2"/>
<dbReference type="EMBL" id="FWFP01000015">
    <property type="protein sequence ID" value="SLN75331.1"/>
    <property type="molecule type" value="Genomic_DNA"/>
</dbReference>
<sequence length="655" mass="70084">MALDSISEQIAHFVGAFELTTEQARLRDQYQEFTAMRKKAELEELEDPTQIRVKADLKLDPGEFDPTPYKFASPVVNIPAPSEVFGSNSEASAFTGPGASPVSYGSEILADGNAATTTQTTTITYLDPEFVTELAGSAVTYTFQTIELNDNDTIGQGDFRDADALMAHGEEVLDTALSMHAVSAPSINISDYLSIEKIEAIAEEMQSPVNAEVEGATVHQFHGEDATGMIVNGEQVDEMPEWSDLLPKNLQPEEDTDDETPEVLPAKALPAEWDQDKDSEFEDGHTVTTGGNLAINEVAVTVGWVDAPNIVVGGQAVNLTVISQVAVVSDIDEGDDGVQSDTNVVQSSQIGVEAREAPWLDVNVAEPGQDPLVAIDWIEGDLVVTNFVDQVINATDIDHIETEISASSSMYALGDNVMANVTNILQLGSFYDLIIIGGNMISVDIVSQTIVLLDDDVITGGLPSEDNDNLVMNQVMLNQTGEDTHEELSDDLADVLPLQEVDADALEDALMNDPMFAGTELVRVLKIEGDLLQVNIIEQTTILQDQDDISLTGLNADEASVLGAGNAVLNTASINKAGIDSVVMAQEGEYSDLLLHQASLIDVPEEDSVEIANEAIAFLMEETDATGSTENTSGHVNLTPSETVSVDDGLHSMLA</sequence>
<dbReference type="RefSeq" id="WP_085824622.1">
    <property type="nucleotide sequence ID" value="NZ_FWFP01000015.1"/>
</dbReference>
<protein>
    <recommendedName>
        <fullName evidence="4">Type I secretion protein</fullName>
    </recommendedName>
</protein>
<feature type="region of interest" description="Disordered" evidence="1">
    <location>
        <begin position="625"/>
        <end position="655"/>
    </location>
</feature>
<proteinExistence type="predicted"/>
<evidence type="ECO:0008006" key="4">
    <source>
        <dbReference type="Google" id="ProtNLM"/>
    </source>
</evidence>
<evidence type="ECO:0000256" key="1">
    <source>
        <dbReference type="SAM" id="MobiDB-lite"/>
    </source>
</evidence>
<dbReference type="AlphaFoldDB" id="A0A1X7AC50"/>
<organism evidence="2 3">
    <name type="scientific">Ruegeria meonggei</name>
    <dbReference type="NCBI Taxonomy" id="1446476"/>
    <lineage>
        <taxon>Bacteria</taxon>
        <taxon>Pseudomonadati</taxon>
        <taxon>Pseudomonadota</taxon>
        <taxon>Alphaproteobacteria</taxon>
        <taxon>Rhodobacterales</taxon>
        <taxon>Roseobacteraceae</taxon>
        <taxon>Ruegeria</taxon>
    </lineage>
</organism>
<name>A0A1X7AC50_9RHOB</name>
<reference evidence="3" key="1">
    <citation type="submission" date="2017-03" db="EMBL/GenBank/DDBJ databases">
        <authorList>
            <person name="Rodrigo-Torres L."/>
            <person name="Arahal R.D."/>
            <person name="Lucena T."/>
        </authorList>
    </citation>
    <scope>NUCLEOTIDE SEQUENCE [LARGE SCALE GENOMIC DNA]</scope>
    <source>
        <strain evidence="3">CECT 8411</strain>
    </source>
</reference>
<evidence type="ECO:0000313" key="2">
    <source>
        <dbReference type="EMBL" id="SLN75331.1"/>
    </source>
</evidence>
<evidence type="ECO:0000313" key="3">
    <source>
        <dbReference type="Proteomes" id="UP000193778"/>
    </source>
</evidence>
<keyword evidence="3" id="KW-1185">Reference proteome</keyword>
<gene>
    <name evidence="2" type="ORF">RUM8411_04183</name>
</gene>
<accession>A0A1X7AC50</accession>
<feature type="compositionally biased region" description="Polar residues" evidence="1">
    <location>
        <begin position="625"/>
        <end position="644"/>
    </location>
</feature>